<comment type="function">
    <text evidence="5 6">This protein is located at the 30S-50S ribosomal subunit interface and may play a role in the structure and function of the aminoacyl-tRNA binding site.</text>
</comment>
<organism evidence="7 8">
    <name type="scientific">Candidatus Purcelliella pentastirinorum</name>
    <dbReference type="NCBI Taxonomy" id="472834"/>
    <lineage>
        <taxon>Bacteria</taxon>
        <taxon>Pseudomonadati</taxon>
        <taxon>Pseudomonadota</taxon>
        <taxon>Gammaproteobacteria</taxon>
        <taxon>Enterobacterales</taxon>
        <taxon>Enterobacteriaceae</taxon>
        <taxon>Candidatus Purcelliella</taxon>
    </lineage>
</organism>
<dbReference type="SUPFAM" id="SSF50104">
    <property type="entry name" value="Translation proteins SH3-like domain"/>
    <property type="match status" value="1"/>
</dbReference>
<comment type="similarity">
    <text evidence="1 5 6">Belongs to the bacterial ribosomal protein bL19 family.</text>
</comment>
<dbReference type="Gene3D" id="2.30.30.790">
    <property type="match status" value="1"/>
</dbReference>
<evidence type="ECO:0000256" key="2">
    <source>
        <dbReference type="ARBA" id="ARBA00022980"/>
    </source>
</evidence>
<dbReference type="HAMAP" id="MF_00402">
    <property type="entry name" value="Ribosomal_bL19"/>
    <property type="match status" value="1"/>
</dbReference>
<dbReference type="PIRSF" id="PIRSF002191">
    <property type="entry name" value="Ribosomal_L19"/>
    <property type="match status" value="1"/>
</dbReference>
<dbReference type="GO" id="GO:0022625">
    <property type="term" value="C:cytosolic large ribosomal subunit"/>
    <property type="evidence" value="ECO:0007669"/>
    <property type="project" value="TreeGrafter"/>
</dbReference>
<dbReference type="Proteomes" id="UP000256856">
    <property type="component" value="Chromosome"/>
</dbReference>
<sequence>MNKIINKIEKKYLKKNIPFFKQGDFIEIKILIKEGNKKKTQIFKGLVIAIRNRGLNSSFTVRKISHGEGIERVFNKNSPIIKEIKLNKRGIVKRAKLYYLRTLKGKAAKIREKLIKK</sequence>
<dbReference type="AlphaFoldDB" id="A0A346DZD5"/>
<dbReference type="GO" id="GO:0006412">
    <property type="term" value="P:translation"/>
    <property type="evidence" value="ECO:0007669"/>
    <property type="project" value="UniProtKB-UniRule"/>
</dbReference>
<reference evidence="7 8" key="1">
    <citation type="submission" date="2018-03" db="EMBL/GenBank/DDBJ databases">
        <title>A parallel universe: an anciently diverged bacterial symbiosis in a Hawaiian planthopper (Hemiptera: Cixiidae) reveals rearranged nutritional responsibilities.</title>
        <authorList>
            <person name="Bennett G."/>
            <person name="Mao M."/>
        </authorList>
    </citation>
    <scope>NUCLEOTIDE SEQUENCE [LARGE SCALE GENOMIC DNA]</scope>
    <source>
        <strain evidence="7 8">OLIH</strain>
    </source>
</reference>
<dbReference type="Pfam" id="PF01245">
    <property type="entry name" value="Ribosomal_L19"/>
    <property type="match status" value="1"/>
</dbReference>
<evidence type="ECO:0000256" key="5">
    <source>
        <dbReference type="HAMAP-Rule" id="MF_00402"/>
    </source>
</evidence>
<dbReference type="PROSITE" id="PS01015">
    <property type="entry name" value="RIBOSOMAL_L19"/>
    <property type="match status" value="1"/>
</dbReference>
<dbReference type="InterPro" id="IPR008991">
    <property type="entry name" value="Translation_prot_SH3-like_sf"/>
</dbReference>
<keyword evidence="2 5" id="KW-0689">Ribosomal protein</keyword>
<evidence type="ECO:0000313" key="8">
    <source>
        <dbReference type="Proteomes" id="UP000256856"/>
    </source>
</evidence>
<protein>
    <recommendedName>
        <fullName evidence="4 5">Large ribosomal subunit protein bL19</fullName>
    </recommendedName>
</protein>
<proteinExistence type="inferred from homology"/>
<name>A0A346DZD5_9ENTR</name>
<dbReference type="InterPro" id="IPR001857">
    <property type="entry name" value="Ribosomal_bL19"/>
</dbReference>
<evidence type="ECO:0000256" key="1">
    <source>
        <dbReference type="ARBA" id="ARBA00005781"/>
    </source>
</evidence>
<dbReference type="PRINTS" id="PR00061">
    <property type="entry name" value="RIBOSOMALL19"/>
</dbReference>
<evidence type="ECO:0000256" key="3">
    <source>
        <dbReference type="ARBA" id="ARBA00023274"/>
    </source>
</evidence>
<dbReference type="OrthoDB" id="9803541at2"/>
<accession>A0A346DZD5</accession>
<dbReference type="KEGG" id="ppet:C9I82_114"/>
<dbReference type="InterPro" id="IPR018257">
    <property type="entry name" value="Ribosomal_bL19_CS"/>
</dbReference>
<keyword evidence="3 5" id="KW-0687">Ribonucleoprotein</keyword>
<dbReference type="GO" id="GO:0003735">
    <property type="term" value="F:structural constituent of ribosome"/>
    <property type="evidence" value="ECO:0007669"/>
    <property type="project" value="InterPro"/>
</dbReference>
<dbReference type="NCBIfam" id="TIGR01024">
    <property type="entry name" value="rplS_bact"/>
    <property type="match status" value="1"/>
</dbReference>
<evidence type="ECO:0000313" key="7">
    <source>
        <dbReference type="EMBL" id="AXN02090.1"/>
    </source>
</evidence>
<dbReference type="InterPro" id="IPR038657">
    <property type="entry name" value="Ribosomal_bL19_sf"/>
</dbReference>
<dbReference type="EMBL" id="CP028374">
    <property type="protein sequence ID" value="AXN02090.1"/>
    <property type="molecule type" value="Genomic_DNA"/>
</dbReference>
<evidence type="ECO:0000256" key="4">
    <source>
        <dbReference type="ARBA" id="ARBA00035171"/>
    </source>
</evidence>
<dbReference type="RefSeq" id="WP_115955927.1">
    <property type="nucleotide sequence ID" value="NZ_CP028374.1"/>
</dbReference>
<dbReference type="PANTHER" id="PTHR15680">
    <property type="entry name" value="RIBOSOMAL PROTEIN L19"/>
    <property type="match status" value="1"/>
</dbReference>
<keyword evidence="8" id="KW-1185">Reference proteome</keyword>
<gene>
    <name evidence="5" type="primary">rplS</name>
    <name evidence="7" type="ORF">C9I82_114</name>
</gene>
<evidence type="ECO:0000256" key="6">
    <source>
        <dbReference type="RuleBase" id="RU000559"/>
    </source>
</evidence>
<dbReference type="PANTHER" id="PTHR15680:SF9">
    <property type="entry name" value="LARGE RIBOSOMAL SUBUNIT PROTEIN BL19M"/>
    <property type="match status" value="1"/>
</dbReference>